<sequence>MCECGAFVSLPDSELEVMAFPSHEMEHCNDVIWCLDYCKFEWEVLTLDGDLCLHTANSTVAQVMCDNLSDKNISNLEPRLHTQWGRNIEHKCKSII</sequence>
<evidence type="ECO:0000313" key="2">
    <source>
        <dbReference type="Proteomes" id="UP000324222"/>
    </source>
</evidence>
<dbReference type="EMBL" id="VSRR010032981">
    <property type="protein sequence ID" value="MPC71495.1"/>
    <property type="molecule type" value="Genomic_DNA"/>
</dbReference>
<keyword evidence="2" id="KW-1185">Reference proteome</keyword>
<reference evidence="1 2" key="1">
    <citation type="submission" date="2019-05" db="EMBL/GenBank/DDBJ databases">
        <title>Another draft genome of Portunus trituberculatus and its Hox gene families provides insights of decapod evolution.</title>
        <authorList>
            <person name="Jeong J.-H."/>
            <person name="Song I."/>
            <person name="Kim S."/>
            <person name="Choi T."/>
            <person name="Kim D."/>
            <person name="Ryu S."/>
            <person name="Kim W."/>
        </authorList>
    </citation>
    <scope>NUCLEOTIDE SEQUENCE [LARGE SCALE GENOMIC DNA]</scope>
    <source>
        <tissue evidence="1">Muscle</tissue>
    </source>
</reference>
<proteinExistence type="predicted"/>
<comment type="caution">
    <text evidence="1">The sequence shown here is derived from an EMBL/GenBank/DDBJ whole genome shotgun (WGS) entry which is preliminary data.</text>
</comment>
<accession>A0A5B7HPB7</accession>
<dbReference type="OrthoDB" id="6344492at2759"/>
<organism evidence="1 2">
    <name type="scientific">Portunus trituberculatus</name>
    <name type="common">Swimming crab</name>
    <name type="synonym">Neptunus trituberculatus</name>
    <dbReference type="NCBI Taxonomy" id="210409"/>
    <lineage>
        <taxon>Eukaryota</taxon>
        <taxon>Metazoa</taxon>
        <taxon>Ecdysozoa</taxon>
        <taxon>Arthropoda</taxon>
        <taxon>Crustacea</taxon>
        <taxon>Multicrustacea</taxon>
        <taxon>Malacostraca</taxon>
        <taxon>Eumalacostraca</taxon>
        <taxon>Eucarida</taxon>
        <taxon>Decapoda</taxon>
        <taxon>Pleocyemata</taxon>
        <taxon>Brachyura</taxon>
        <taxon>Eubrachyura</taxon>
        <taxon>Portunoidea</taxon>
        <taxon>Portunidae</taxon>
        <taxon>Portuninae</taxon>
        <taxon>Portunus</taxon>
    </lineage>
</organism>
<dbReference type="Proteomes" id="UP000324222">
    <property type="component" value="Unassembled WGS sequence"/>
</dbReference>
<gene>
    <name evidence="1" type="ORF">E2C01_065773</name>
</gene>
<dbReference type="AlphaFoldDB" id="A0A5B7HPB7"/>
<evidence type="ECO:0000313" key="1">
    <source>
        <dbReference type="EMBL" id="MPC71495.1"/>
    </source>
</evidence>
<protein>
    <submittedName>
        <fullName evidence="1">Uncharacterized protein</fullName>
    </submittedName>
</protein>
<name>A0A5B7HPB7_PORTR</name>